<evidence type="ECO:0000256" key="3">
    <source>
        <dbReference type="ARBA" id="ARBA00022452"/>
    </source>
</evidence>
<gene>
    <name evidence="13" type="ORF">HNQ60_004367</name>
</gene>
<evidence type="ECO:0000256" key="6">
    <source>
        <dbReference type="ARBA" id="ARBA00023136"/>
    </source>
</evidence>
<feature type="signal peptide" evidence="10">
    <location>
        <begin position="1"/>
        <end position="30"/>
    </location>
</feature>
<dbReference type="AlphaFoldDB" id="A0A841HQI6"/>
<sequence length="935" mass="101266">MDKSKQGRWRLGAGMSVCAVAALVQSAAFAQEAKPASTPASTELEEVIVTGIRAGLRSSLEAKRDSIQVVDAISAEDIGDFPDKNVSEALQRVTGVQISRQDGEGRGVSIRGADPSLNRVEINGSSALSMTVGGGRDVDFRDIPVEFISRLEVVKSATPEMTEGGIGGTVRVITRRPFDAVGGFLAGSAQMVYSDLADEYDPKFALIGSRTFFNDTLGVLLSATYEERNLDSNNARTTGWIRRDPNARNAQGALINPPGRHTDINGDGTPEWIPEIPRYIIDRRETKRPAFNGVVEWRPSEDFSMFAEGTYTEAKEEVSSMLMQLSGSSGIIDYANTVVGPDNTIEHIEITSGAIGTTQFPVDLAYRNINGTLKRDQYTTAVGAKYEIGSFVLDGRVAYANAEVQNDEKNSTATIFGVPRAIIDYTGGEGAPNFTFPGLDTTTGQLVNQLAAVFNPRTNTQDETSGEFNVEFKPDLAWMPSVKAGYRHSDLTMDSILYQRTIQLSSRTPLPASSGGTRTIAASQATIAGIIDANSGVNSIQFFETGDLGFGGGVRYWNDNGDATYDATVAASGVPGGLDPYGVNTNPNTNGTFQNYLDTWSVDEKTNAAYLQASFEFELGVPVSTTLGVRYVDTDTLSSGYNRVQTGSGASQVVTFPQAEQAGGYAKWLPSLNMKINLTDELVGRVTAGKVMARPNPSQLALRRSTDLVGLTGSRGNPNLQPFEATQYDLGLDWYFSDVSYVSATLFRKEISQFIINTATPEDVDGTIYTIIVPVNGNDAVTITGVEAGGQYAFDFLPEPFNGFGVLANVTYSDDEGFKGTNLLTGELLPFPGLSELSYNASIYFEGEQFSVRTSYNWREEWLITAAGRGSLPEFNEDYGSLDASASFSFTPNFTVFAEAINLLDEQRIENNNPYRRIGNETFGKRYFVGLRGKF</sequence>
<dbReference type="InterPro" id="IPR010104">
    <property type="entry name" value="TonB_rcpt_bac"/>
</dbReference>
<dbReference type="EMBL" id="JACHHZ010000005">
    <property type="protein sequence ID" value="MBB6095477.1"/>
    <property type="molecule type" value="Genomic_DNA"/>
</dbReference>
<dbReference type="InterPro" id="IPR012910">
    <property type="entry name" value="Plug_dom"/>
</dbReference>
<proteinExistence type="inferred from homology"/>
<feature type="domain" description="TonB-dependent receptor plug" evidence="12">
    <location>
        <begin position="63"/>
        <end position="169"/>
    </location>
</feature>
<dbReference type="GO" id="GO:0009279">
    <property type="term" value="C:cell outer membrane"/>
    <property type="evidence" value="ECO:0007669"/>
    <property type="project" value="UniProtKB-SubCell"/>
</dbReference>
<dbReference type="InterPro" id="IPR036942">
    <property type="entry name" value="Beta-barrel_TonB_sf"/>
</dbReference>
<dbReference type="Pfam" id="PF07715">
    <property type="entry name" value="Plug"/>
    <property type="match status" value="1"/>
</dbReference>
<dbReference type="Gene3D" id="2.170.130.10">
    <property type="entry name" value="TonB-dependent receptor, plug domain"/>
    <property type="match status" value="1"/>
</dbReference>
<feature type="domain" description="TonB-dependent receptor-like beta-barrel" evidence="11">
    <location>
        <begin position="414"/>
        <end position="903"/>
    </location>
</feature>
<evidence type="ECO:0000256" key="2">
    <source>
        <dbReference type="ARBA" id="ARBA00022448"/>
    </source>
</evidence>
<accession>A0A841HQI6</accession>
<evidence type="ECO:0000256" key="10">
    <source>
        <dbReference type="SAM" id="SignalP"/>
    </source>
</evidence>
<dbReference type="Proteomes" id="UP000588068">
    <property type="component" value="Unassembled WGS sequence"/>
</dbReference>
<keyword evidence="3 8" id="KW-1134">Transmembrane beta strand</keyword>
<dbReference type="CDD" id="cd01347">
    <property type="entry name" value="ligand_gated_channel"/>
    <property type="match status" value="1"/>
</dbReference>
<dbReference type="Pfam" id="PF00593">
    <property type="entry name" value="TonB_dep_Rec_b-barrel"/>
    <property type="match status" value="1"/>
</dbReference>
<dbReference type="InterPro" id="IPR039426">
    <property type="entry name" value="TonB-dep_rcpt-like"/>
</dbReference>
<name>A0A841HQI6_9GAMM</name>
<evidence type="ECO:0000256" key="7">
    <source>
        <dbReference type="ARBA" id="ARBA00023237"/>
    </source>
</evidence>
<keyword evidence="5 9" id="KW-0798">TonB box</keyword>
<comment type="caution">
    <text evidence="13">The sequence shown here is derived from an EMBL/GenBank/DDBJ whole genome shotgun (WGS) entry which is preliminary data.</text>
</comment>
<dbReference type="NCBIfam" id="TIGR01782">
    <property type="entry name" value="TonB-Xanth-Caul"/>
    <property type="match status" value="1"/>
</dbReference>
<dbReference type="Gene3D" id="2.40.170.20">
    <property type="entry name" value="TonB-dependent receptor, beta-barrel domain"/>
    <property type="match status" value="1"/>
</dbReference>
<reference evidence="13 14" key="1">
    <citation type="submission" date="2020-08" db="EMBL/GenBank/DDBJ databases">
        <title>Genomic Encyclopedia of Type Strains, Phase IV (KMG-IV): sequencing the most valuable type-strain genomes for metagenomic binning, comparative biology and taxonomic classification.</title>
        <authorList>
            <person name="Goeker M."/>
        </authorList>
    </citation>
    <scope>NUCLEOTIDE SEQUENCE [LARGE SCALE GENOMIC DNA]</scope>
    <source>
        <strain evidence="13 14">DSM 26723</strain>
    </source>
</reference>
<dbReference type="PANTHER" id="PTHR40980:SF3">
    <property type="entry name" value="TONB-DEPENDENT RECEPTOR-LIKE BETA-BARREL DOMAIN-CONTAINING PROTEIN"/>
    <property type="match status" value="1"/>
</dbReference>
<evidence type="ECO:0000256" key="8">
    <source>
        <dbReference type="PROSITE-ProRule" id="PRU01360"/>
    </source>
</evidence>
<evidence type="ECO:0000256" key="4">
    <source>
        <dbReference type="ARBA" id="ARBA00022692"/>
    </source>
</evidence>
<organism evidence="13 14">
    <name type="scientific">Povalibacter uvarum</name>
    <dbReference type="NCBI Taxonomy" id="732238"/>
    <lineage>
        <taxon>Bacteria</taxon>
        <taxon>Pseudomonadati</taxon>
        <taxon>Pseudomonadota</taxon>
        <taxon>Gammaproteobacteria</taxon>
        <taxon>Steroidobacterales</taxon>
        <taxon>Steroidobacteraceae</taxon>
        <taxon>Povalibacter</taxon>
    </lineage>
</organism>
<keyword evidence="2 8" id="KW-0813">Transport</keyword>
<dbReference type="PANTHER" id="PTHR40980">
    <property type="entry name" value="PLUG DOMAIN-CONTAINING PROTEIN"/>
    <property type="match status" value="1"/>
</dbReference>
<evidence type="ECO:0000259" key="12">
    <source>
        <dbReference type="Pfam" id="PF07715"/>
    </source>
</evidence>
<evidence type="ECO:0000256" key="1">
    <source>
        <dbReference type="ARBA" id="ARBA00004571"/>
    </source>
</evidence>
<evidence type="ECO:0000259" key="11">
    <source>
        <dbReference type="Pfam" id="PF00593"/>
    </source>
</evidence>
<dbReference type="InterPro" id="IPR037066">
    <property type="entry name" value="Plug_dom_sf"/>
</dbReference>
<evidence type="ECO:0000313" key="13">
    <source>
        <dbReference type="EMBL" id="MBB6095477.1"/>
    </source>
</evidence>
<feature type="chain" id="PRO_5032998438" evidence="10">
    <location>
        <begin position="31"/>
        <end position="935"/>
    </location>
</feature>
<dbReference type="PROSITE" id="PS52016">
    <property type="entry name" value="TONB_DEPENDENT_REC_3"/>
    <property type="match status" value="1"/>
</dbReference>
<dbReference type="SUPFAM" id="SSF56935">
    <property type="entry name" value="Porins"/>
    <property type="match status" value="1"/>
</dbReference>
<protein>
    <submittedName>
        <fullName evidence="13">TonB-dependent receptor</fullName>
    </submittedName>
</protein>
<keyword evidence="7 8" id="KW-0998">Cell outer membrane</keyword>
<keyword evidence="6 8" id="KW-0472">Membrane</keyword>
<evidence type="ECO:0000313" key="14">
    <source>
        <dbReference type="Proteomes" id="UP000588068"/>
    </source>
</evidence>
<dbReference type="InterPro" id="IPR000531">
    <property type="entry name" value="Beta-barrel_TonB"/>
</dbReference>
<keyword evidence="13" id="KW-0675">Receptor</keyword>
<keyword evidence="4 8" id="KW-0812">Transmembrane</keyword>
<keyword evidence="14" id="KW-1185">Reference proteome</keyword>
<evidence type="ECO:0000256" key="9">
    <source>
        <dbReference type="RuleBase" id="RU003357"/>
    </source>
</evidence>
<keyword evidence="10" id="KW-0732">Signal</keyword>
<comment type="subcellular location">
    <subcellularLocation>
        <location evidence="1 8">Cell outer membrane</location>
        <topology evidence="1 8">Multi-pass membrane protein</topology>
    </subcellularLocation>
</comment>
<comment type="similarity">
    <text evidence="8 9">Belongs to the TonB-dependent receptor family.</text>
</comment>
<dbReference type="RefSeq" id="WP_221304372.1">
    <property type="nucleotide sequence ID" value="NZ_JACHHZ010000005.1"/>
</dbReference>
<evidence type="ECO:0000256" key="5">
    <source>
        <dbReference type="ARBA" id="ARBA00023077"/>
    </source>
</evidence>